<proteinExistence type="predicted"/>
<sequence length="135" mass="14818">MAATIDKIRPELLSKSDAELERLAAEIAMAQAEKKRLADVAAKEELAAEAGARVERVVADIKWLHDNDLLPKRVAEGFSRGDGMFSPGMILRAPTAESLVPRERKPAGEHKFRRRKDPKTGEYVPSKAAQKAAMA</sequence>
<evidence type="ECO:0000313" key="2">
    <source>
        <dbReference type="Proteomes" id="UP001480082"/>
    </source>
</evidence>
<keyword evidence="2" id="KW-1185">Reference proteome</keyword>
<dbReference type="Proteomes" id="UP001480082">
    <property type="component" value="Unassembled WGS sequence"/>
</dbReference>
<comment type="caution">
    <text evidence="1">The sequence shown here is derived from an EMBL/GenBank/DDBJ whole genome shotgun (WGS) entry which is preliminary data.</text>
</comment>
<accession>A0ACC6T636</accession>
<name>A0ACC6T636_9HYPH</name>
<evidence type="ECO:0000313" key="1">
    <source>
        <dbReference type="EMBL" id="MER9287429.1"/>
    </source>
</evidence>
<dbReference type="EMBL" id="JAMYRI010000021">
    <property type="protein sequence ID" value="MER9287429.1"/>
    <property type="molecule type" value="Genomic_DNA"/>
</dbReference>
<protein>
    <submittedName>
        <fullName evidence="1">Uncharacterized protein</fullName>
    </submittedName>
</protein>
<organism evidence="1 2">
    <name type="scientific">Mesorhizobium australicum</name>
    <dbReference type="NCBI Taxonomy" id="536018"/>
    <lineage>
        <taxon>Bacteria</taxon>
        <taxon>Pseudomonadati</taxon>
        <taxon>Pseudomonadota</taxon>
        <taxon>Alphaproteobacteria</taxon>
        <taxon>Hyphomicrobiales</taxon>
        <taxon>Phyllobacteriaceae</taxon>
        <taxon>Mesorhizobium</taxon>
    </lineage>
</organism>
<gene>
    <name evidence="1" type="ORF">NKI81_26380</name>
</gene>
<reference evidence="1 2" key="1">
    <citation type="journal article" date="2024" name="Proc. Natl. Acad. Sci. U.S.A.">
        <title>The evolutionary genomics of adaptation to stress in wild rhizobium bacteria.</title>
        <authorList>
            <person name="Kehlet-Delgado H."/>
            <person name="Montoya A.P."/>
            <person name="Jensen K.T."/>
            <person name="Wendlandt C.E."/>
            <person name="Dexheimer C."/>
            <person name="Roberts M."/>
            <person name="Torres Martinez L."/>
            <person name="Friesen M.L."/>
            <person name="Griffitts J.S."/>
            <person name="Porter S.S."/>
        </authorList>
    </citation>
    <scope>NUCLEOTIDE SEQUENCE [LARGE SCALE GENOMIC DNA]</scope>
    <source>
        <strain evidence="1 2">M0468</strain>
    </source>
</reference>